<keyword evidence="1" id="KW-0812">Transmembrane</keyword>
<sequence>MRRIIKVVILIGIALYILSGVYVVKPYEMGVVRRFGKVIDDRVGPGLHYRFPFPIDRVDRPNVTGIRSMSIGYKLEDSVLGIRPLPEETQFLSGDENIINIRMLIQYTVKEPGAFLFNFVEPRWMVRREGEAALTRIVGATEVEGVFTTEKHAVQDAV</sequence>
<dbReference type="Gene3D" id="3.30.479.30">
    <property type="entry name" value="Band 7 domain"/>
    <property type="match status" value="1"/>
</dbReference>
<feature type="domain" description="Band 7" evidence="2">
    <location>
        <begin position="23"/>
        <end position="149"/>
    </location>
</feature>
<keyword evidence="1" id="KW-1133">Transmembrane helix</keyword>
<dbReference type="EMBL" id="BARS01047264">
    <property type="protein sequence ID" value="GAG38153.1"/>
    <property type="molecule type" value="Genomic_DNA"/>
</dbReference>
<protein>
    <recommendedName>
        <fullName evidence="2">Band 7 domain-containing protein</fullName>
    </recommendedName>
</protein>
<proteinExistence type="predicted"/>
<dbReference type="PANTHER" id="PTHR42911">
    <property type="entry name" value="MODULATOR OF FTSH PROTEASE HFLC"/>
    <property type="match status" value="1"/>
</dbReference>
<evidence type="ECO:0000313" key="3">
    <source>
        <dbReference type="EMBL" id="GAG38153.1"/>
    </source>
</evidence>
<dbReference type="AlphaFoldDB" id="X0XNC8"/>
<feature type="non-terminal residue" evidence="3">
    <location>
        <position position="158"/>
    </location>
</feature>
<evidence type="ECO:0000256" key="1">
    <source>
        <dbReference type="SAM" id="Phobius"/>
    </source>
</evidence>
<dbReference type="InterPro" id="IPR001107">
    <property type="entry name" value="Band_7"/>
</dbReference>
<gene>
    <name evidence="3" type="ORF">S01H1_71020</name>
</gene>
<accession>X0XNC8</accession>
<keyword evidence="1" id="KW-0472">Membrane</keyword>
<name>X0XNC8_9ZZZZ</name>
<reference evidence="3" key="1">
    <citation type="journal article" date="2014" name="Front. Microbiol.">
        <title>High frequency of phylogenetically diverse reductive dehalogenase-homologous genes in deep subseafloor sedimentary metagenomes.</title>
        <authorList>
            <person name="Kawai M."/>
            <person name="Futagami T."/>
            <person name="Toyoda A."/>
            <person name="Takaki Y."/>
            <person name="Nishi S."/>
            <person name="Hori S."/>
            <person name="Arai W."/>
            <person name="Tsubouchi T."/>
            <person name="Morono Y."/>
            <person name="Uchiyama I."/>
            <person name="Ito T."/>
            <person name="Fujiyama A."/>
            <person name="Inagaki F."/>
            <person name="Takami H."/>
        </authorList>
    </citation>
    <scope>NUCLEOTIDE SEQUENCE</scope>
    <source>
        <strain evidence="3">Expedition CK06-06</strain>
    </source>
</reference>
<comment type="caution">
    <text evidence="3">The sequence shown here is derived from an EMBL/GenBank/DDBJ whole genome shotgun (WGS) entry which is preliminary data.</text>
</comment>
<dbReference type="SUPFAM" id="SSF117892">
    <property type="entry name" value="Band 7/SPFH domain"/>
    <property type="match status" value="1"/>
</dbReference>
<dbReference type="InterPro" id="IPR036013">
    <property type="entry name" value="Band_7/SPFH_dom_sf"/>
</dbReference>
<evidence type="ECO:0000259" key="2">
    <source>
        <dbReference type="Pfam" id="PF01145"/>
    </source>
</evidence>
<feature type="transmembrane region" description="Helical" evidence="1">
    <location>
        <begin position="7"/>
        <end position="24"/>
    </location>
</feature>
<organism evidence="3">
    <name type="scientific">marine sediment metagenome</name>
    <dbReference type="NCBI Taxonomy" id="412755"/>
    <lineage>
        <taxon>unclassified sequences</taxon>
        <taxon>metagenomes</taxon>
        <taxon>ecological metagenomes</taxon>
    </lineage>
</organism>
<dbReference type="Pfam" id="PF01145">
    <property type="entry name" value="Band_7"/>
    <property type="match status" value="1"/>
</dbReference>
<dbReference type="PANTHER" id="PTHR42911:SF1">
    <property type="entry name" value="MODULATOR OF FTSH PROTEASE HFLC"/>
    <property type="match status" value="1"/>
</dbReference>